<name>A0A0A8ZWW9_ARUDO</name>
<dbReference type="AlphaFoldDB" id="A0A0A8ZWW9"/>
<dbReference type="EMBL" id="GBRH01254569">
    <property type="protein sequence ID" value="JAD43326.1"/>
    <property type="molecule type" value="Transcribed_RNA"/>
</dbReference>
<feature type="compositionally biased region" description="Low complexity" evidence="1">
    <location>
        <begin position="1"/>
        <end position="18"/>
    </location>
</feature>
<reference evidence="2" key="2">
    <citation type="journal article" date="2015" name="Data Brief">
        <title>Shoot transcriptome of the giant reed, Arundo donax.</title>
        <authorList>
            <person name="Barrero R.A."/>
            <person name="Guerrero F.D."/>
            <person name="Moolhuijzen P."/>
            <person name="Goolsby J.A."/>
            <person name="Tidwell J."/>
            <person name="Bellgard S.E."/>
            <person name="Bellgard M.I."/>
        </authorList>
    </citation>
    <scope>NUCLEOTIDE SEQUENCE</scope>
    <source>
        <tissue evidence="2">Shoot tissue taken approximately 20 cm above the soil surface</tissue>
    </source>
</reference>
<protein>
    <submittedName>
        <fullName evidence="2">Uncharacterized protein</fullName>
    </submittedName>
</protein>
<evidence type="ECO:0000313" key="2">
    <source>
        <dbReference type="EMBL" id="JAD43326.1"/>
    </source>
</evidence>
<evidence type="ECO:0000256" key="1">
    <source>
        <dbReference type="SAM" id="MobiDB-lite"/>
    </source>
</evidence>
<reference evidence="2" key="1">
    <citation type="submission" date="2014-09" db="EMBL/GenBank/DDBJ databases">
        <authorList>
            <person name="Magalhaes I.L.F."/>
            <person name="Oliveira U."/>
            <person name="Santos F.R."/>
            <person name="Vidigal T.H.D.A."/>
            <person name="Brescovit A.D."/>
            <person name="Santos A.J."/>
        </authorList>
    </citation>
    <scope>NUCLEOTIDE SEQUENCE</scope>
    <source>
        <tissue evidence="2">Shoot tissue taken approximately 20 cm above the soil surface</tissue>
    </source>
</reference>
<feature type="compositionally biased region" description="Polar residues" evidence="1">
    <location>
        <begin position="19"/>
        <end position="33"/>
    </location>
</feature>
<feature type="region of interest" description="Disordered" evidence="1">
    <location>
        <begin position="1"/>
        <end position="33"/>
    </location>
</feature>
<accession>A0A0A8ZWW9</accession>
<proteinExistence type="predicted"/>
<organism evidence="2">
    <name type="scientific">Arundo donax</name>
    <name type="common">Giant reed</name>
    <name type="synonym">Donax arundinaceus</name>
    <dbReference type="NCBI Taxonomy" id="35708"/>
    <lineage>
        <taxon>Eukaryota</taxon>
        <taxon>Viridiplantae</taxon>
        <taxon>Streptophyta</taxon>
        <taxon>Embryophyta</taxon>
        <taxon>Tracheophyta</taxon>
        <taxon>Spermatophyta</taxon>
        <taxon>Magnoliopsida</taxon>
        <taxon>Liliopsida</taxon>
        <taxon>Poales</taxon>
        <taxon>Poaceae</taxon>
        <taxon>PACMAD clade</taxon>
        <taxon>Arundinoideae</taxon>
        <taxon>Arundineae</taxon>
        <taxon>Arundo</taxon>
    </lineage>
</organism>
<sequence>MVVSSARAPIASARASCRQPTRQRNQGVDASCSSHLTKPQLSASLRHGSSLVVRWVGGVP</sequence>